<evidence type="ECO:0000256" key="3">
    <source>
        <dbReference type="ARBA" id="ARBA00022917"/>
    </source>
</evidence>
<dbReference type="InterPro" id="IPR000717">
    <property type="entry name" value="PCI_dom"/>
</dbReference>
<protein>
    <recommendedName>
        <fullName evidence="4">Eukaryotic translation initiation factor 3 subunit L</fullName>
        <shortName evidence="4">eIF3l</shortName>
    </recommendedName>
</protein>
<organism evidence="6">
    <name type="scientific">Cryptomonas curvata</name>
    <dbReference type="NCBI Taxonomy" id="233186"/>
    <lineage>
        <taxon>Eukaryota</taxon>
        <taxon>Cryptophyceae</taxon>
        <taxon>Cryptomonadales</taxon>
        <taxon>Cryptomonadaceae</taxon>
        <taxon>Cryptomonas</taxon>
    </lineage>
</organism>
<feature type="domain" description="PCI" evidence="5">
    <location>
        <begin position="300"/>
        <end position="507"/>
    </location>
</feature>
<dbReference type="GO" id="GO:0003743">
    <property type="term" value="F:translation initiation factor activity"/>
    <property type="evidence" value="ECO:0007669"/>
    <property type="project" value="UniProtKB-UniRule"/>
</dbReference>
<dbReference type="HAMAP" id="MF_03011">
    <property type="entry name" value="eIF3l"/>
    <property type="match status" value="1"/>
</dbReference>
<comment type="subcellular location">
    <subcellularLocation>
        <location evidence="4">Cytoplasm</location>
    </subcellularLocation>
</comment>
<proteinExistence type="inferred from homology"/>
<keyword evidence="2 4" id="KW-0396">Initiation factor</keyword>
<sequence>MRGDVFTTMPMIVEGFLRDFKKTIDMSVYVQDANGYRPDAGIRQQKLDLIQACYEYKFNGISERYYKNLLWPHPDQVYPLVEQDDVFMLLYRELYFRHAHARLSSSLTLEQRVESYENYCTLFRRILSDDDDMDQLDLPDQWLWDMVDEFVYQFHDFCRFRSKDIKKRTPAELEGLAANTRVWDTMEVLSLLQRIVSHSEINRILKEDKADPDSGSLHSALSQLGIGHVQVVLGYFALVALSRVHVLCGDYFAALKAVEHLDLVVSVSDYVPVYMRVTSCYITLYYNMGFAYMMMRRYTDAVKTMTQVLLYINRTQHLTRPYQYEQVMKRSEQMYRLIAMCISLCPQRSVEDSVLQYLQDKYADQLARLSKGEEAMFEEFFAYAAPKAVYPAIPDYADAPRDVAQTLVQQQAVLLAEVRQQQRLPLIRSYLKLYTTISTAKLASFAQLDEPTLRAHLMCLKHKTHGLVKIGSAVQGPPLAGQAASSSNVDFVLEKGVVHVADNRAPPTFALYFIKHIHKLQAQVNELTPARRY</sequence>
<evidence type="ECO:0000256" key="4">
    <source>
        <dbReference type="HAMAP-Rule" id="MF_03011"/>
    </source>
</evidence>
<name>A0A7S0N753_9CRYP</name>
<keyword evidence="1 4" id="KW-0963">Cytoplasm</keyword>
<dbReference type="PANTHER" id="PTHR13242">
    <property type="entry name" value="EUKARYOTIC TRANSLATION INITIATION FACTOR 3"/>
    <property type="match status" value="1"/>
</dbReference>
<dbReference type="InterPro" id="IPR019382">
    <property type="entry name" value="eIF3l"/>
</dbReference>
<accession>A0A7S0N753</accession>
<reference evidence="6" key="1">
    <citation type="submission" date="2021-01" db="EMBL/GenBank/DDBJ databases">
        <authorList>
            <person name="Corre E."/>
            <person name="Pelletier E."/>
            <person name="Niang G."/>
            <person name="Scheremetjew M."/>
            <person name="Finn R."/>
            <person name="Kale V."/>
            <person name="Holt S."/>
            <person name="Cochrane G."/>
            <person name="Meng A."/>
            <person name="Brown T."/>
            <person name="Cohen L."/>
        </authorList>
    </citation>
    <scope>NUCLEOTIDE SEQUENCE</scope>
    <source>
        <strain evidence="6">CCAP979/52</strain>
    </source>
</reference>
<dbReference type="GO" id="GO:0016282">
    <property type="term" value="C:eukaryotic 43S preinitiation complex"/>
    <property type="evidence" value="ECO:0007669"/>
    <property type="project" value="UniProtKB-UniRule"/>
</dbReference>
<evidence type="ECO:0000259" key="5">
    <source>
        <dbReference type="PROSITE" id="PS50250"/>
    </source>
</evidence>
<comment type="similarity">
    <text evidence="4">Belongs to the eIF-3 subunit L family.</text>
</comment>
<dbReference type="PANTHER" id="PTHR13242:SF0">
    <property type="entry name" value="EUKARYOTIC TRANSLATION INITIATION FACTOR 3 SUBUNIT L"/>
    <property type="match status" value="1"/>
</dbReference>
<keyword evidence="3 4" id="KW-0648">Protein biosynthesis</keyword>
<dbReference type="GO" id="GO:0005852">
    <property type="term" value="C:eukaryotic translation initiation factor 3 complex"/>
    <property type="evidence" value="ECO:0007669"/>
    <property type="project" value="UniProtKB-UniRule"/>
</dbReference>
<evidence type="ECO:0000313" key="6">
    <source>
        <dbReference type="EMBL" id="CAD8662136.1"/>
    </source>
</evidence>
<dbReference type="AlphaFoldDB" id="A0A7S0N753"/>
<evidence type="ECO:0000256" key="2">
    <source>
        <dbReference type="ARBA" id="ARBA00022540"/>
    </source>
</evidence>
<gene>
    <name evidence="6" type="ORF">CCUR1050_LOCUS32562</name>
</gene>
<comment type="subunit">
    <text evidence="4">Component of the eukaryotic translation initiation factor 3 (eIF-3) complex.</text>
</comment>
<dbReference type="PROSITE" id="PS50250">
    <property type="entry name" value="PCI"/>
    <property type="match status" value="1"/>
</dbReference>
<dbReference type="EMBL" id="HBEZ01059323">
    <property type="protein sequence ID" value="CAD8662136.1"/>
    <property type="molecule type" value="Transcribed_RNA"/>
</dbReference>
<comment type="function">
    <text evidence="4">Component of the eukaryotic translation initiation factor 3 (eIF-3) complex, which is involved in protein synthesis of a specialized repertoire of mRNAs and, together with other initiation factors, stimulates binding of mRNA and methionyl-tRNAi to the 40S ribosome. The eIF-3 complex specifically targets and initiates translation of a subset of mRNAs involved in cell proliferation.</text>
</comment>
<dbReference type="Pfam" id="PF10255">
    <property type="entry name" value="Paf67"/>
    <property type="match status" value="1"/>
</dbReference>
<dbReference type="GO" id="GO:0001732">
    <property type="term" value="P:formation of cytoplasmic translation initiation complex"/>
    <property type="evidence" value="ECO:0007669"/>
    <property type="project" value="UniProtKB-UniRule"/>
</dbReference>
<evidence type="ECO:0000256" key="1">
    <source>
        <dbReference type="ARBA" id="ARBA00022490"/>
    </source>
</evidence>
<dbReference type="GO" id="GO:0033290">
    <property type="term" value="C:eukaryotic 48S preinitiation complex"/>
    <property type="evidence" value="ECO:0007669"/>
    <property type="project" value="UniProtKB-UniRule"/>
</dbReference>